<gene>
    <name evidence="3" type="ORF">H3L94_04300</name>
</gene>
<dbReference type="Pfam" id="PF22555">
    <property type="entry name" value="DAM-like-phage1"/>
    <property type="match status" value="1"/>
</dbReference>
<evidence type="ECO:0000313" key="4">
    <source>
        <dbReference type="Proteomes" id="UP000514752"/>
    </source>
</evidence>
<name>A0A7D7NCQ0_9NEIS</name>
<organism evidence="3 4">
    <name type="scientific">Neisseria shayeganii</name>
    <dbReference type="NCBI Taxonomy" id="607712"/>
    <lineage>
        <taxon>Bacteria</taxon>
        <taxon>Pseudomonadati</taxon>
        <taxon>Pseudomonadota</taxon>
        <taxon>Betaproteobacteria</taxon>
        <taxon>Neisseriales</taxon>
        <taxon>Neisseriaceae</taxon>
        <taxon>Neisseria</taxon>
    </lineage>
</organism>
<feature type="domain" description="GNAT-like C-terminal" evidence="2">
    <location>
        <begin position="234"/>
        <end position="385"/>
    </location>
</feature>
<evidence type="ECO:0000313" key="3">
    <source>
        <dbReference type="EMBL" id="QMT41256.1"/>
    </source>
</evidence>
<dbReference type="EMBL" id="CP059567">
    <property type="protein sequence ID" value="QMT41256.1"/>
    <property type="molecule type" value="Genomic_DNA"/>
</dbReference>
<accession>A0A7D7NCQ0</accession>
<dbReference type="Proteomes" id="UP000514752">
    <property type="component" value="Chromosome"/>
</dbReference>
<feature type="domain" description="GNAT-like N-terminal" evidence="1">
    <location>
        <begin position="5"/>
        <end position="221"/>
    </location>
</feature>
<dbReference type="Pfam" id="PF22559">
    <property type="entry name" value="GNAT-phage-like"/>
    <property type="match status" value="1"/>
</dbReference>
<protein>
    <submittedName>
        <fullName evidence="3">Uncharacterized protein</fullName>
    </submittedName>
</protein>
<sequence length="389" mass="44562">MSQTLPIISNDVSLMSSIIGLAKTGRETEFSFKNDLSFLNDRLSNDAETQLAVLAFALTLNKFKSDNQYCRARRQYMLQEMDDILSANRERAKQYLEQISIDGFFLGDFMQHIDSARENGNGVIAFAPTYKGGYERMYRVINDNVDWPDEPRYEIYDPEQTHDLVARLNDSGVRYAFISDRLLEDIKPSMMYEGSNKPVYIYSSDGNTSLRRDSSKARAFAYKAVVPELITQHSKVKAVVAPSEAMNFLKDIYLAKGIKHKNGMFNALFYVDDMLIGGAIYTLPTFGDKLRNIYLLSDFSLSRERKLSKLVAMLATSELVIGHINRRYFINVERVLTTAFTPKPVSMKYRGIFRLDAKKDGFLNYSSHVRTGTLDDIFLEWFKKYGSKN</sequence>
<evidence type="ECO:0000259" key="1">
    <source>
        <dbReference type="Pfam" id="PF22555"/>
    </source>
</evidence>
<evidence type="ECO:0000259" key="2">
    <source>
        <dbReference type="Pfam" id="PF22559"/>
    </source>
</evidence>
<reference evidence="3 4" key="1">
    <citation type="submission" date="2020-07" db="EMBL/GenBank/DDBJ databases">
        <title>Genomic diversity of species in the Neisseriaceae family.</title>
        <authorList>
            <person name="Vincent A.T."/>
            <person name="Bernet E."/>
            <person name="Veyrier F.J."/>
        </authorList>
    </citation>
    <scope>NUCLEOTIDE SEQUENCE [LARGE SCALE GENOMIC DNA]</scope>
    <source>
        <strain evidence="3 4">DSM 22244</strain>
    </source>
</reference>
<dbReference type="InterPro" id="IPR054340">
    <property type="entry name" value="GNAT-like_C_phage-like"/>
</dbReference>
<dbReference type="KEGG" id="nsg:H3L94_04300"/>
<dbReference type="AlphaFoldDB" id="A0A7D7NCQ0"/>
<dbReference type="InterPro" id="IPR054341">
    <property type="entry name" value="GNAT-like_N"/>
</dbReference>
<proteinExistence type="predicted"/>